<accession>A0A927JBW2</accession>
<dbReference type="Gene3D" id="2.60.40.420">
    <property type="entry name" value="Cupredoxins - blue copper proteins"/>
    <property type="match status" value="1"/>
</dbReference>
<dbReference type="Proteomes" id="UP000642993">
    <property type="component" value="Unassembled WGS sequence"/>
</dbReference>
<dbReference type="GO" id="GO:0009055">
    <property type="term" value="F:electron transfer activity"/>
    <property type="evidence" value="ECO:0007669"/>
    <property type="project" value="InterPro"/>
</dbReference>
<dbReference type="InterPro" id="IPR008972">
    <property type="entry name" value="Cupredoxin"/>
</dbReference>
<feature type="compositionally biased region" description="Acidic residues" evidence="8">
    <location>
        <begin position="54"/>
        <end position="70"/>
    </location>
</feature>
<evidence type="ECO:0000313" key="11">
    <source>
        <dbReference type="EMBL" id="MBD8506248.1"/>
    </source>
</evidence>
<feature type="binding site" evidence="7">
    <location>
        <position position="109"/>
    </location>
    <ligand>
        <name>Cu cation</name>
        <dbReference type="ChEBI" id="CHEBI:23378"/>
    </ligand>
</feature>
<dbReference type="InterPro" id="IPR035668">
    <property type="entry name" value="Amicyanin"/>
</dbReference>
<dbReference type="PROSITE" id="PS51257">
    <property type="entry name" value="PROKAR_LIPOPROTEIN"/>
    <property type="match status" value="1"/>
</dbReference>
<evidence type="ECO:0000256" key="1">
    <source>
        <dbReference type="ARBA" id="ARBA00004418"/>
    </source>
</evidence>
<dbReference type="EMBL" id="JACYWE010000003">
    <property type="protein sequence ID" value="MBD8506248.1"/>
    <property type="molecule type" value="Genomic_DNA"/>
</dbReference>
<feature type="signal peptide" evidence="9">
    <location>
        <begin position="1"/>
        <end position="26"/>
    </location>
</feature>
<keyword evidence="3 7" id="KW-0479">Metal-binding</keyword>
<dbReference type="SUPFAM" id="SSF49503">
    <property type="entry name" value="Cupredoxins"/>
    <property type="match status" value="1"/>
</dbReference>
<dbReference type="InterPro" id="IPR000923">
    <property type="entry name" value="BlueCu_1"/>
</dbReference>
<evidence type="ECO:0000313" key="12">
    <source>
        <dbReference type="Proteomes" id="UP000642993"/>
    </source>
</evidence>
<keyword evidence="6 7" id="KW-0186">Copper</keyword>
<reference evidence="11" key="1">
    <citation type="submission" date="2020-09" db="EMBL/GenBank/DDBJ databases">
        <title>Hoyosella lacisalsi sp. nov., a halotolerant actinobacterium isolated from soil of Lake Gudzhirganskoe.</title>
        <authorList>
            <person name="Yang Q."/>
            <person name="Guo P.Y."/>
            <person name="Liu S.W."/>
            <person name="Li F.N."/>
            <person name="Sun C.H."/>
        </authorList>
    </citation>
    <scope>NUCLEOTIDE SEQUENCE</scope>
    <source>
        <strain evidence="11">G463</strain>
    </source>
</reference>
<comment type="subcellular location">
    <subcellularLocation>
        <location evidence="1">Periplasm</location>
    </subcellularLocation>
</comment>
<feature type="binding site" evidence="7">
    <location>
        <position position="148"/>
    </location>
    <ligand>
        <name>Cu cation</name>
        <dbReference type="ChEBI" id="CHEBI:23378"/>
    </ligand>
</feature>
<keyword evidence="5" id="KW-0249">Electron transport</keyword>
<keyword evidence="2" id="KW-0813">Transport</keyword>
<dbReference type="PANTHER" id="PTHR36507:SF1">
    <property type="entry name" value="BLL1555 PROTEIN"/>
    <property type="match status" value="1"/>
</dbReference>
<feature type="domain" description="Blue (type 1) copper" evidence="10">
    <location>
        <begin position="78"/>
        <end position="158"/>
    </location>
</feature>
<evidence type="ECO:0000256" key="8">
    <source>
        <dbReference type="SAM" id="MobiDB-lite"/>
    </source>
</evidence>
<name>A0A927JBW2_9ACTN</name>
<evidence type="ECO:0000256" key="4">
    <source>
        <dbReference type="ARBA" id="ARBA00022764"/>
    </source>
</evidence>
<protein>
    <submittedName>
        <fullName evidence="11">Cupredoxin family copper-binding protein</fullName>
    </submittedName>
</protein>
<keyword evidence="12" id="KW-1185">Reference proteome</keyword>
<feature type="binding site" evidence="7">
    <location>
        <position position="145"/>
    </location>
    <ligand>
        <name>Cu cation</name>
        <dbReference type="ChEBI" id="CHEBI:23378"/>
    </ligand>
</feature>
<evidence type="ECO:0000256" key="7">
    <source>
        <dbReference type="PIRSR" id="PIRSR602386-1"/>
    </source>
</evidence>
<comment type="cofactor">
    <cofactor evidence="7">
        <name>Cu cation</name>
        <dbReference type="ChEBI" id="CHEBI:23378"/>
    </cofactor>
    <text evidence="7">Binds 1 copper ion per subunit.</text>
</comment>
<dbReference type="GO" id="GO:0042597">
    <property type="term" value="C:periplasmic space"/>
    <property type="evidence" value="ECO:0007669"/>
    <property type="project" value="UniProtKB-SubCell"/>
</dbReference>
<sequence length="159" mass="16464">MARRILGTRATLAASSVLLIASSLVACGSDTEDGAPAGGYGAPASEPATANGAEGEDGAAEGEDGADGEAEATAASEIRVSGFEFAPSSITISVGDTVTWVFDDGQIPHDAISRDPSPEQFRSPTIREDSWSFTFTEPGEYPYFCSIHPQMTGTVIVEE</sequence>
<dbReference type="AlphaFoldDB" id="A0A927JBW2"/>
<evidence type="ECO:0000256" key="6">
    <source>
        <dbReference type="ARBA" id="ARBA00023008"/>
    </source>
</evidence>
<dbReference type="CDD" id="cd13921">
    <property type="entry name" value="Amicyanin"/>
    <property type="match status" value="1"/>
</dbReference>
<dbReference type="InterPro" id="IPR052721">
    <property type="entry name" value="ET_Amicyanin"/>
</dbReference>
<dbReference type="GO" id="GO:0005507">
    <property type="term" value="F:copper ion binding"/>
    <property type="evidence" value="ECO:0007669"/>
    <property type="project" value="InterPro"/>
</dbReference>
<feature type="region of interest" description="Disordered" evidence="8">
    <location>
        <begin position="35"/>
        <end position="74"/>
    </location>
</feature>
<dbReference type="PANTHER" id="PTHR36507">
    <property type="entry name" value="BLL1555 PROTEIN"/>
    <property type="match status" value="1"/>
</dbReference>
<dbReference type="RefSeq" id="WP_192038700.1">
    <property type="nucleotide sequence ID" value="NZ_JACYWE010000003.1"/>
</dbReference>
<evidence type="ECO:0000256" key="2">
    <source>
        <dbReference type="ARBA" id="ARBA00022448"/>
    </source>
</evidence>
<keyword evidence="9" id="KW-0732">Signal</keyword>
<gene>
    <name evidence="11" type="ORF">HT102_07110</name>
</gene>
<organism evidence="11 12">
    <name type="scientific">Lolliginicoccus lacisalsi</name>
    <dbReference type="NCBI Taxonomy" id="2742202"/>
    <lineage>
        <taxon>Bacteria</taxon>
        <taxon>Bacillati</taxon>
        <taxon>Actinomycetota</taxon>
        <taxon>Actinomycetes</taxon>
        <taxon>Mycobacteriales</taxon>
        <taxon>Hoyosellaceae</taxon>
        <taxon>Lolliginicoccus</taxon>
    </lineage>
</organism>
<evidence type="ECO:0000259" key="10">
    <source>
        <dbReference type="Pfam" id="PF00127"/>
    </source>
</evidence>
<comment type="caution">
    <text evidence="11">The sequence shown here is derived from an EMBL/GenBank/DDBJ whole genome shotgun (WGS) entry which is preliminary data.</text>
</comment>
<evidence type="ECO:0000256" key="5">
    <source>
        <dbReference type="ARBA" id="ARBA00022982"/>
    </source>
</evidence>
<feature type="compositionally biased region" description="Low complexity" evidence="8">
    <location>
        <begin position="42"/>
        <end position="53"/>
    </location>
</feature>
<dbReference type="Pfam" id="PF00127">
    <property type="entry name" value="Copper-bind"/>
    <property type="match status" value="1"/>
</dbReference>
<dbReference type="PRINTS" id="PR00155">
    <property type="entry name" value="AMICYANIN"/>
</dbReference>
<keyword evidence="4" id="KW-0574">Periplasm</keyword>
<evidence type="ECO:0000256" key="3">
    <source>
        <dbReference type="ARBA" id="ARBA00022723"/>
    </source>
</evidence>
<proteinExistence type="predicted"/>
<dbReference type="InterPro" id="IPR002386">
    <property type="entry name" value="Amicyanin/Pseudoazurin"/>
</dbReference>
<feature type="chain" id="PRO_5037113529" evidence="9">
    <location>
        <begin position="27"/>
        <end position="159"/>
    </location>
</feature>
<evidence type="ECO:0000256" key="9">
    <source>
        <dbReference type="SAM" id="SignalP"/>
    </source>
</evidence>